<organism evidence="1 2">
    <name type="scientific">Photobacterium andalusiense</name>
    <dbReference type="NCBI Taxonomy" id="2204296"/>
    <lineage>
        <taxon>Bacteria</taxon>
        <taxon>Pseudomonadati</taxon>
        <taxon>Pseudomonadota</taxon>
        <taxon>Gammaproteobacteria</taxon>
        <taxon>Vibrionales</taxon>
        <taxon>Vibrionaceae</taxon>
        <taxon>Photobacterium</taxon>
    </lineage>
</organism>
<dbReference type="RefSeq" id="WP_087853719.1">
    <property type="nucleotide sequence ID" value="NZ_FYAJ01000003.1"/>
</dbReference>
<proteinExistence type="predicted"/>
<evidence type="ECO:0000313" key="1">
    <source>
        <dbReference type="EMBL" id="SMY35389.1"/>
    </source>
</evidence>
<dbReference type="EMBL" id="FYAJ01000003">
    <property type="protein sequence ID" value="SMY35389.1"/>
    <property type="molecule type" value="Genomic_DNA"/>
</dbReference>
<evidence type="ECO:0000313" key="2">
    <source>
        <dbReference type="Proteomes" id="UP000195719"/>
    </source>
</evidence>
<dbReference type="AlphaFoldDB" id="A0A1Y6MHJ4"/>
<sequence>MTENITIEVSNCRNTPKKVSIKAYCNKDKNLTGTMVIPLDQYESAGLIQSLTLGQNNNNQIISDRCKALLNYIASGATIRMNCYAK</sequence>
<reference evidence="2" key="1">
    <citation type="submission" date="2017-06" db="EMBL/GenBank/DDBJ databases">
        <authorList>
            <person name="Rodrigo-Torres L."/>
            <person name="Arahal R.D."/>
            <person name="Lucena T."/>
        </authorList>
    </citation>
    <scope>NUCLEOTIDE SEQUENCE [LARGE SCALE GENOMIC DNA]</scope>
    <source>
        <strain evidence="2">CECT 9192</strain>
    </source>
</reference>
<gene>
    <name evidence="1" type="ORF">PAND9192_02062</name>
</gene>
<keyword evidence="2" id="KW-1185">Reference proteome</keyword>
<accession>A0A1Y6MHJ4</accession>
<protein>
    <submittedName>
        <fullName evidence="1">Uncharacterized protein</fullName>
    </submittedName>
</protein>
<name>A0A1Y6MHJ4_9GAMM</name>
<dbReference type="Proteomes" id="UP000195719">
    <property type="component" value="Unassembled WGS sequence"/>
</dbReference>